<dbReference type="OrthoDB" id="691258at2759"/>
<dbReference type="Proteomes" id="UP000585474">
    <property type="component" value="Unassembled WGS sequence"/>
</dbReference>
<dbReference type="PANTHER" id="PTHR45811:SF33">
    <property type="entry name" value="HEAVY METAL-ASSOCIATED ISOPRENYLATED PLANT PROTEIN 2-RELATED"/>
    <property type="match status" value="1"/>
</dbReference>
<dbReference type="InterPro" id="IPR006121">
    <property type="entry name" value="HMA_dom"/>
</dbReference>
<dbReference type="EMBL" id="BJWL01000010">
    <property type="protein sequence ID" value="GFY94633.1"/>
    <property type="molecule type" value="Genomic_DNA"/>
</dbReference>
<comment type="subcellular location">
    <subcellularLocation>
        <location evidence="1">Membrane</location>
        <topology evidence="1">Peripheral membrane protein</topology>
    </subcellularLocation>
</comment>
<sequence length="110" mass="11963">MKKIELKVNINCQKCSTEILKAVAKLRGINEVSVNGEKGILTVVGEVDPVLVTKKVRKTGKIAQIISVGAPKTSEEKKPEPTNPIPPCCTDCQFVAIGFEPYYANFCSIL</sequence>
<keyword evidence="5" id="KW-0636">Prenylation</keyword>
<dbReference type="InterPro" id="IPR036163">
    <property type="entry name" value="HMA_dom_sf"/>
</dbReference>
<dbReference type="PROSITE" id="PS50846">
    <property type="entry name" value="HMA_2"/>
    <property type="match status" value="1"/>
</dbReference>
<evidence type="ECO:0000259" key="7">
    <source>
        <dbReference type="PROSITE" id="PS50846"/>
    </source>
</evidence>
<dbReference type="InterPro" id="IPR051863">
    <property type="entry name" value="HIPP"/>
</dbReference>
<keyword evidence="4" id="KW-0449">Lipoprotein</keyword>
<organism evidence="8 9">
    <name type="scientific">Actinidia rufa</name>
    <dbReference type="NCBI Taxonomy" id="165716"/>
    <lineage>
        <taxon>Eukaryota</taxon>
        <taxon>Viridiplantae</taxon>
        <taxon>Streptophyta</taxon>
        <taxon>Embryophyta</taxon>
        <taxon>Tracheophyta</taxon>
        <taxon>Spermatophyta</taxon>
        <taxon>Magnoliopsida</taxon>
        <taxon>eudicotyledons</taxon>
        <taxon>Gunneridae</taxon>
        <taxon>Pentapetalae</taxon>
        <taxon>asterids</taxon>
        <taxon>Ericales</taxon>
        <taxon>Actinidiaceae</taxon>
        <taxon>Actinidia</taxon>
    </lineage>
</organism>
<name>A0A7J0F7S6_9ERIC</name>
<evidence type="ECO:0000256" key="5">
    <source>
        <dbReference type="ARBA" id="ARBA00023289"/>
    </source>
</evidence>
<protein>
    <recommendedName>
        <fullName evidence="7">HMA domain-containing protein</fullName>
    </recommendedName>
</protein>
<evidence type="ECO:0000313" key="9">
    <source>
        <dbReference type="Proteomes" id="UP000585474"/>
    </source>
</evidence>
<dbReference type="PANTHER" id="PTHR45811">
    <property type="entry name" value="COPPER TRANSPORT PROTEIN FAMILY-RELATED"/>
    <property type="match status" value="1"/>
</dbReference>
<dbReference type="GO" id="GO:0009626">
    <property type="term" value="P:plant-type hypersensitive response"/>
    <property type="evidence" value="ECO:0007669"/>
    <property type="project" value="UniProtKB-KW"/>
</dbReference>
<dbReference type="GO" id="GO:0016020">
    <property type="term" value="C:membrane"/>
    <property type="evidence" value="ECO:0007669"/>
    <property type="project" value="UniProtKB-SubCell"/>
</dbReference>
<keyword evidence="2" id="KW-0488">Methylation</keyword>
<dbReference type="CDD" id="cd00371">
    <property type="entry name" value="HMA"/>
    <property type="match status" value="1"/>
</dbReference>
<gene>
    <name evidence="8" type="ORF">Acr_10g0000180</name>
</gene>
<evidence type="ECO:0000256" key="1">
    <source>
        <dbReference type="ARBA" id="ARBA00004170"/>
    </source>
</evidence>
<feature type="domain" description="HMA" evidence="7">
    <location>
        <begin position="1"/>
        <end position="64"/>
    </location>
</feature>
<reference evidence="8 9" key="1">
    <citation type="submission" date="2019-07" db="EMBL/GenBank/DDBJ databases">
        <title>De Novo Assembly of kiwifruit Actinidia rufa.</title>
        <authorList>
            <person name="Sugita-Konishi S."/>
            <person name="Sato K."/>
            <person name="Mori E."/>
            <person name="Abe Y."/>
            <person name="Kisaki G."/>
            <person name="Hamano K."/>
            <person name="Suezawa K."/>
            <person name="Otani M."/>
            <person name="Fukuda T."/>
            <person name="Manabe T."/>
            <person name="Gomi K."/>
            <person name="Tabuchi M."/>
            <person name="Akimitsu K."/>
            <person name="Kataoka I."/>
        </authorList>
    </citation>
    <scope>NUCLEOTIDE SEQUENCE [LARGE SCALE GENOMIC DNA]</scope>
    <source>
        <strain evidence="9">cv. Fuchu</strain>
    </source>
</reference>
<evidence type="ECO:0000256" key="2">
    <source>
        <dbReference type="ARBA" id="ARBA00022481"/>
    </source>
</evidence>
<accession>A0A7J0F7S6</accession>
<dbReference type="Pfam" id="PF00403">
    <property type="entry name" value="HMA"/>
    <property type="match status" value="1"/>
</dbReference>
<evidence type="ECO:0000256" key="4">
    <source>
        <dbReference type="ARBA" id="ARBA00023288"/>
    </source>
</evidence>
<dbReference type="Gene3D" id="3.30.70.100">
    <property type="match status" value="1"/>
</dbReference>
<keyword evidence="3" id="KW-0479">Metal-binding</keyword>
<evidence type="ECO:0000256" key="6">
    <source>
        <dbReference type="ARBA" id="ARBA00024045"/>
    </source>
</evidence>
<comment type="similarity">
    <text evidence="6">Belongs to the HIPP family.</text>
</comment>
<comment type="caution">
    <text evidence="8">The sequence shown here is derived from an EMBL/GenBank/DDBJ whole genome shotgun (WGS) entry which is preliminary data.</text>
</comment>
<dbReference type="GO" id="GO:0046872">
    <property type="term" value="F:metal ion binding"/>
    <property type="evidence" value="ECO:0007669"/>
    <property type="project" value="UniProtKB-KW"/>
</dbReference>
<keyword evidence="9" id="KW-1185">Reference proteome</keyword>
<dbReference type="SUPFAM" id="SSF55008">
    <property type="entry name" value="HMA, heavy metal-associated domain"/>
    <property type="match status" value="1"/>
</dbReference>
<evidence type="ECO:0000256" key="3">
    <source>
        <dbReference type="ARBA" id="ARBA00022723"/>
    </source>
</evidence>
<dbReference type="AlphaFoldDB" id="A0A7J0F7S6"/>
<proteinExistence type="inferred from homology"/>
<evidence type="ECO:0000313" key="8">
    <source>
        <dbReference type="EMBL" id="GFY94633.1"/>
    </source>
</evidence>